<comment type="caution">
    <text evidence="3">The sequence shown here is derived from an EMBL/GenBank/DDBJ whole genome shotgun (WGS) entry which is preliminary data.</text>
</comment>
<dbReference type="Proteomes" id="UP000186817">
    <property type="component" value="Unassembled WGS sequence"/>
</dbReference>
<feature type="region of interest" description="Disordered" evidence="1">
    <location>
        <begin position="352"/>
        <end position="388"/>
    </location>
</feature>
<sequence length="720" mass="81914">MGWLKLLWLLPQGGLGLEAPWMLQEKLQKAKELLEIAFRQPSVVDVTGVNSIITALGHLEEIGQRTTRIMQAGYVKSLYDSAGELVYELSDSDQLAVQEYTLKYIFVLGDLLPLVLMQPEEIADVFAQERGHPLLRRRRILSTLRVSWWNMLVNNSTWAVPFFGGLAAVERALYAALPDYFEPYRDELLHQAAQSRRSQKVFGSSFRVQGEPVLSYTLSREETFRKACSWLVAADSKSTIEVAERHFRTFYEDSLNRVFQAAARWPVFAMLHRLALRPRLENDDHLLTEPAEEMSEENETLSPPRNEAAGDQRMPPAKALEFYRVYHEKWSDVKLLCSVFVGSDRCSVRPDPSISMAHGRRGAAQAAREKAGLEGTGHRKPPSEEDQSAQLFEEEVVLGENVMEYEEEITADPVEKVRRAELALEEAEMAAAEAESCEMELYMLLKDLGLRSQTAGNALELKLLLQDQRVGCGAVLQTALICYHYSLHLLLRISNCDIWVLTRLFDAMDVQWWVSHGTLIGALRDGGLSRHADDLEVDVPEIDVEKIQGTRMRAVLGRNGLELSYDPRGRCFKVWPTGSEKASEHDEVQLMDQTWWLPQQRVGTPALDIYVVQTPSDSGGERYYISNDQFHCNVRVCKRYWLNTELTSFYEVPFGQSRAKVPIGSANYLSRAYGDDWNVTVRPHRWEARHGNGFEPTDVSRLRRRAAEPFGPLPEPVWPL</sequence>
<accession>A0A1Q9DBV7</accession>
<feature type="signal peptide" evidence="2">
    <location>
        <begin position="1"/>
        <end position="16"/>
    </location>
</feature>
<feature type="compositionally biased region" description="Acidic residues" evidence="1">
    <location>
        <begin position="290"/>
        <end position="299"/>
    </location>
</feature>
<evidence type="ECO:0000313" key="3">
    <source>
        <dbReference type="EMBL" id="OLP92661.1"/>
    </source>
</evidence>
<evidence type="ECO:0000256" key="1">
    <source>
        <dbReference type="SAM" id="MobiDB-lite"/>
    </source>
</evidence>
<organism evidence="3 4">
    <name type="scientific">Symbiodinium microadriaticum</name>
    <name type="common">Dinoflagellate</name>
    <name type="synonym">Zooxanthella microadriatica</name>
    <dbReference type="NCBI Taxonomy" id="2951"/>
    <lineage>
        <taxon>Eukaryota</taxon>
        <taxon>Sar</taxon>
        <taxon>Alveolata</taxon>
        <taxon>Dinophyceae</taxon>
        <taxon>Suessiales</taxon>
        <taxon>Symbiodiniaceae</taxon>
        <taxon>Symbiodinium</taxon>
    </lineage>
</organism>
<keyword evidence="4" id="KW-1185">Reference proteome</keyword>
<evidence type="ECO:0000256" key="2">
    <source>
        <dbReference type="SAM" id="SignalP"/>
    </source>
</evidence>
<reference evidence="3 4" key="1">
    <citation type="submission" date="2016-02" db="EMBL/GenBank/DDBJ databases">
        <title>Genome analysis of coral dinoflagellate symbionts highlights evolutionary adaptations to a symbiotic lifestyle.</title>
        <authorList>
            <person name="Aranda M."/>
            <person name="Li Y."/>
            <person name="Liew Y.J."/>
            <person name="Baumgarten S."/>
            <person name="Simakov O."/>
            <person name="Wilson M."/>
            <person name="Piel J."/>
            <person name="Ashoor H."/>
            <person name="Bougouffa S."/>
            <person name="Bajic V.B."/>
            <person name="Ryu T."/>
            <person name="Ravasi T."/>
            <person name="Bayer T."/>
            <person name="Micklem G."/>
            <person name="Kim H."/>
            <person name="Bhak J."/>
            <person name="Lajeunesse T.C."/>
            <person name="Voolstra C.R."/>
        </authorList>
    </citation>
    <scope>NUCLEOTIDE SEQUENCE [LARGE SCALE GENOMIC DNA]</scope>
    <source>
        <strain evidence="3 4">CCMP2467</strain>
    </source>
</reference>
<dbReference type="AlphaFoldDB" id="A0A1Q9DBV7"/>
<gene>
    <name evidence="3" type="ORF">AK812_SmicGene25494</name>
</gene>
<name>A0A1Q9DBV7_SYMMI</name>
<dbReference type="OrthoDB" id="419198at2759"/>
<feature type="chain" id="PRO_5012503151" evidence="2">
    <location>
        <begin position="17"/>
        <end position="720"/>
    </location>
</feature>
<proteinExistence type="predicted"/>
<dbReference type="EMBL" id="LSRX01000611">
    <property type="protein sequence ID" value="OLP92661.1"/>
    <property type="molecule type" value="Genomic_DNA"/>
</dbReference>
<protein>
    <submittedName>
        <fullName evidence="3">Uncharacterized protein</fullName>
    </submittedName>
</protein>
<keyword evidence="2" id="KW-0732">Signal</keyword>
<evidence type="ECO:0000313" key="4">
    <source>
        <dbReference type="Proteomes" id="UP000186817"/>
    </source>
</evidence>
<feature type="region of interest" description="Disordered" evidence="1">
    <location>
        <begin position="290"/>
        <end position="313"/>
    </location>
</feature>